<evidence type="ECO:0000256" key="4">
    <source>
        <dbReference type="ARBA" id="ARBA00022598"/>
    </source>
</evidence>
<keyword evidence="7 8" id="KW-0132">Cell division</keyword>
<evidence type="ECO:0000256" key="5">
    <source>
        <dbReference type="ARBA" id="ARBA00022741"/>
    </source>
</evidence>
<comment type="similarity">
    <text evidence="7">Belongs to the MurCDEF family.</text>
</comment>
<feature type="binding site" evidence="7">
    <location>
        <begin position="116"/>
        <end position="122"/>
    </location>
    <ligand>
        <name>ATP</name>
        <dbReference type="ChEBI" id="CHEBI:30616"/>
    </ligand>
</feature>
<dbReference type="AlphaFoldDB" id="A0A1X9N9F5"/>
<dbReference type="EMBL" id="CP019343">
    <property type="protein sequence ID" value="ARN74718.1"/>
    <property type="molecule type" value="Genomic_DNA"/>
</dbReference>
<gene>
    <name evidence="7" type="primary">murD</name>
    <name evidence="11" type="ORF">BST96_11655</name>
</gene>
<protein>
    <recommendedName>
        <fullName evidence="7 8">UDP-N-acetylmuramoylalanine--D-glutamate ligase</fullName>
        <ecNumber evidence="7 8">6.3.2.9</ecNumber>
    </recommendedName>
    <alternativeName>
        <fullName evidence="7">D-glutamic acid-adding enzyme</fullName>
    </alternativeName>
    <alternativeName>
        <fullName evidence="7">UDP-N-acetylmuramoyl-L-alanyl-D-glutamate synthetase</fullName>
    </alternativeName>
</protein>
<dbReference type="Pfam" id="PF08245">
    <property type="entry name" value="Mur_ligase_M"/>
    <property type="match status" value="1"/>
</dbReference>
<evidence type="ECO:0000256" key="6">
    <source>
        <dbReference type="ARBA" id="ARBA00022840"/>
    </source>
</evidence>
<evidence type="ECO:0000259" key="9">
    <source>
        <dbReference type="Pfam" id="PF02875"/>
    </source>
</evidence>
<comment type="function">
    <text evidence="7 8">Cell wall formation. Catalyzes the addition of glutamate to the nucleotide precursor UDP-N-acetylmuramoyl-L-alanine (UMA).</text>
</comment>
<keyword evidence="7 8" id="KW-0133">Cell shape</keyword>
<evidence type="ECO:0000256" key="1">
    <source>
        <dbReference type="ARBA" id="ARBA00004496"/>
    </source>
</evidence>
<comment type="catalytic activity">
    <reaction evidence="7 8">
        <text>UDP-N-acetyl-alpha-D-muramoyl-L-alanine + D-glutamate + ATP = UDP-N-acetyl-alpha-D-muramoyl-L-alanyl-D-glutamate + ADP + phosphate + H(+)</text>
        <dbReference type="Rhea" id="RHEA:16429"/>
        <dbReference type="ChEBI" id="CHEBI:15378"/>
        <dbReference type="ChEBI" id="CHEBI:29986"/>
        <dbReference type="ChEBI" id="CHEBI:30616"/>
        <dbReference type="ChEBI" id="CHEBI:43474"/>
        <dbReference type="ChEBI" id="CHEBI:83898"/>
        <dbReference type="ChEBI" id="CHEBI:83900"/>
        <dbReference type="ChEBI" id="CHEBI:456216"/>
        <dbReference type="EC" id="6.3.2.9"/>
    </reaction>
</comment>
<feature type="domain" description="Mur ligase central" evidence="10">
    <location>
        <begin position="114"/>
        <end position="287"/>
    </location>
</feature>
<evidence type="ECO:0000256" key="2">
    <source>
        <dbReference type="ARBA" id="ARBA00004752"/>
    </source>
</evidence>
<keyword evidence="7 8" id="KW-0961">Cell wall biogenesis/degradation</keyword>
<dbReference type="Proteomes" id="UP000193450">
    <property type="component" value="Chromosome"/>
</dbReference>
<dbReference type="InterPro" id="IPR005762">
    <property type="entry name" value="MurD"/>
</dbReference>
<evidence type="ECO:0000313" key="11">
    <source>
        <dbReference type="EMBL" id="ARN74718.1"/>
    </source>
</evidence>
<dbReference type="NCBIfam" id="TIGR01087">
    <property type="entry name" value="murD"/>
    <property type="match status" value="1"/>
</dbReference>
<evidence type="ECO:0000259" key="10">
    <source>
        <dbReference type="Pfam" id="PF08245"/>
    </source>
</evidence>
<dbReference type="GO" id="GO:0071555">
    <property type="term" value="P:cell wall organization"/>
    <property type="evidence" value="ECO:0007669"/>
    <property type="project" value="UniProtKB-KW"/>
</dbReference>
<dbReference type="Pfam" id="PF02875">
    <property type="entry name" value="Mur_ligase_C"/>
    <property type="match status" value="1"/>
</dbReference>
<evidence type="ECO:0000256" key="3">
    <source>
        <dbReference type="ARBA" id="ARBA00022490"/>
    </source>
</evidence>
<dbReference type="HAMAP" id="MF_00639">
    <property type="entry name" value="MurD"/>
    <property type="match status" value="1"/>
</dbReference>
<dbReference type="GO" id="GO:0009252">
    <property type="term" value="P:peptidoglycan biosynthetic process"/>
    <property type="evidence" value="ECO:0007669"/>
    <property type="project" value="UniProtKB-UniRule"/>
</dbReference>
<dbReference type="STRING" id="716816.BST96_11655"/>
<dbReference type="OrthoDB" id="9809796at2"/>
<organism evidence="11 12">
    <name type="scientific">Oceanicoccus sagamiensis</name>
    <dbReference type="NCBI Taxonomy" id="716816"/>
    <lineage>
        <taxon>Bacteria</taxon>
        <taxon>Pseudomonadati</taxon>
        <taxon>Pseudomonadota</taxon>
        <taxon>Gammaproteobacteria</taxon>
        <taxon>Cellvibrionales</taxon>
        <taxon>Spongiibacteraceae</taxon>
        <taxon>Oceanicoccus</taxon>
    </lineage>
</organism>
<keyword evidence="5 7" id="KW-0547">Nucleotide-binding</keyword>
<dbReference type="KEGG" id="osg:BST96_11655"/>
<keyword evidence="7 8" id="KW-0131">Cell cycle</keyword>
<evidence type="ECO:0000256" key="8">
    <source>
        <dbReference type="RuleBase" id="RU003664"/>
    </source>
</evidence>
<proteinExistence type="inferred from homology"/>
<dbReference type="InterPro" id="IPR036565">
    <property type="entry name" value="Mur-like_cat_sf"/>
</dbReference>
<keyword evidence="12" id="KW-1185">Reference proteome</keyword>
<dbReference type="Pfam" id="PF21799">
    <property type="entry name" value="MurD-like_N"/>
    <property type="match status" value="1"/>
</dbReference>
<dbReference type="RefSeq" id="WP_085758872.1">
    <property type="nucleotide sequence ID" value="NZ_CP019343.1"/>
</dbReference>
<dbReference type="GO" id="GO:0005524">
    <property type="term" value="F:ATP binding"/>
    <property type="evidence" value="ECO:0007669"/>
    <property type="project" value="UniProtKB-UniRule"/>
</dbReference>
<evidence type="ECO:0000313" key="12">
    <source>
        <dbReference type="Proteomes" id="UP000193450"/>
    </source>
</evidence>
<dbReference type="SUPFAM" id="SSF51984">
    <property type="entry name" value="MurCD N-terminal domain"/>
    <property type="match status" value="1"/>
</dbReference>
<comment type="subcellular location">
    <subcellularLocation>
        <location evidence="1 7 8">Cytoplasm</location>
    </subcellularLocation>
</comment>
<dbReference type="PANTHER" id="PTHR43692:SF1">
    <property type="entry name" value="UDP-N-ACETYLMURAMOYLALANINE--D-GLUTAMATE LIGASE"/>
    <property type="match status" value="1"/>
</dbReference>
<dbReference type="Gene3D" id="3.40.1190.10">
    <property type="entry name" value="Mur-like, catalytic domain"/>
    <property type="match status" value="1"/>
</dbReference>
<dbReference type="GO" id="GO:0005737">
    <property type="term" value="C:cytoplasm"/>
    <property type="evidence" value="ECO:0007669"/>
    <property type="project" value="UniProtKB-SubCell"/>
</dbReference>
<reference evidence="11 12" key="1">
    <citation type="submission" date="2016-11" db="EMBL/GenBank/DDBJ databases">
        <title>Trade-off between light-utilization and light-protection in marine flavobacteria.</title>
        <authorList>
            <person name="Kumagai Y."/>
        </authorList>
    </citation>
    <scope>NUCLEOTIDE SEQUENCE [LARGE SCALE GENOMIC DNA]</scope>
    <source>
        <strain evidence="11 12">NBRC 107125</strain>
    </source>
</reference>
<dbReference type="Gene3D" id="3.40.50.720">
    <property type="entry name" value="NAD(P)-binding Rossmann-like Domain"/>
    <property type="match status" value="1"/>
</dbReference>
<dbReference type="Gene3D" id="3.90.190.20">
    <property type="entry name" value="Mur ligase, C-terminal domain"/>
    <property type="match status" value="1"/>
</dbReference>
<dbReference type="SUPFAM" id="SSF53623">
    <property type="entry name" value="MurD-like peptide ligases, catalytic domain"/>
    <property type="match status" value="1"/>
</dbReference>
<keyword evidence="7 8" id="KW-0573">Peptidoglycan synthesis</keyword>
<dbReference type="GO" id="GO:0008764">
    <property type="term" value="F:UDP-N-acetylmuramoylalanine-D-glutamate ligase activity"/>
    <property type="evidence" value="ECO:0007669"/>
    <property type="project" value="UniProtKB-UniRule"/>
</dbReference>
<dbReference type="GO" id="GO:0051301">
    <property type="term" value="P:cell division"/>
    <property type="evidence" value="ECO:0007669"/>
    <property type="project" value="UniProtKB-KW"/>
</dbReference>
<dbReference type="SUPFAM" id="SSF53244">
    <property type="entry name" value="MurD-like peptide ligases, peptide-binding domain"/>
    <property type="match status" value="1"/>
</dbReference>
<sequence>MQLIATDNKQVVIGLGITGLSCVRYLAANNKPFSVVDSRENPPGLDAFKAEFPDISLTLGEISETALAGADELVVSPGVAIDEPEIVKAVAKGAHICGDIDLFCKAVDAPVIAITGSNGKSTVTTLVGEMIERSGRKVAVGGNIGTPALDLLAAETPDIYVLELSSFQLERSENLSVEVATVLNVSADHMDRYNNILAYHQAKHRIFHGCKKVVINRADALSRPLLAEGVEVFTFGLSDSDFNGFGVLNDGEVESLAYQFKPLMPVSELAMVGRHNIENALAAMALAAAVGVEIAPMLDVLRQFPGLEHRCQYAGEHQGVRFYNDSKGTNVGAAIASINGLKDNANDIVLIAGGDAKGADFSPLLPVLKQSVKNLVLIGNAAQALSDLCSESLNVHRADSMEQAVNQAVALANQGDVVLLSPACASFDMFDNYQHRGEVFVAAVQQFIGDDS</sequence>
<dbReference type="GO" id="GO:0008360">
    <property type="term" value="P:regulation of cell shape"/>
    <property type="evidence" value="ECO:0007669"/>
    <property type="project" value="UniProtKB-KW"/>
</dbReference>
<dbReference type="PANTHER" id="PTHR43692">
    <property type="entry name" value="UDP-N-ACETYLMURAMOYLALANINE--D-GLUTAMATE LIGASE"/>
    <property type="match status" value="1"/>
</dbReference>
<dbReference type="InterPro" id="IPR013221">
    <property type="entry name" value="Mur_ligase_cen"/>
</dbReference>
<feature type="domain" description="Mur ligase C-terminal" evidence="9">
    <location>
        <begin position="309"/>
        <end position="424"/>
    </location>
</feature>
<name>A0A1X9N9F5_9GAMM</name>
<dbReference type="InterPro" id="IPR004101">
    <property type="entry name" value="Mur_ligase_C"/>
</dbReference>
<keyword evidence="6 7" id="KW-0067">ATP-binding</keyword>
<accession>A0A1X9N9F5</accession>
<dbReference type="UniPathway" id="UPA00219"/>
<comment type="pathway">
    <text evidence="2 7 8">Cell wall biogenesis; peptidoglycan biosynthesis.</text>
</comment>
<dbReference type="EC" id="6.3.2.9" evidence="7 8"/>
<keyword evidence="4 7" id="KW-0436">Ligase</keyword>
<keyword evidence="3 7" id="KW-0963">Cytoplasm</keyword>
<dbReference type="InterPro" id="IPR036615">
    <property type="entry name" value="Mur_ligase_C_dom_sf"/>
</dbReference>
<evidence type="ECO:0000256" key="7">
    <source>
        <dbReference type="HAMAP-Rule" id="MF_00639"/>
    </source>
</evidence>